<dbReference type="PANTHER" id="PTHR46162">
    <property type="entry name" value="TRAF-LIKE FAMILY PROTEIN"/>
    <property type="match status" value="1"/>
</dbReference>
<evidence type="ECO:0000313" key="3">
    <source>
        <dbReference type="Proteomes" id="UP000030748"/>
    </source>
</evidence>
<evidence type="ECO:0000259" key="1">
    <source>
        <dbReference type="PROSITE" id="PS50144"/>
    </source>
</evidence>
<reference evidence="2 3" key="1">
    <citation type="journal article" date="2013" name="Proc. Natl. Acad. Sci. U.S.A.">
        <title>Fine-scale variation in meiotic recombination in Mimulus inferred from population shotgun sequencing.</title>
        <authorList>
            <person name="Hellsten U."/>
            <person name="Wright K.M."/>
            <person name="Jenkins J."/>
            <person name="Shu S."/>
            <person name="Yuan Y."/>
            <person name="Wessler S.R."/>
            <person name="Schmutz J."/>
            <person name="Willis J.H."/>
            <person name="Rokhsar D.S."/>
        </authorList>
    </citation>
    <scope>NUCLEOTIDE SEQUENCE [LARGE SCALE GENOMIC DNA]</scope>
    <source>
        <strain evidence="3">cv. DUN x IM62</strain>
    </source>
</reference>
<dbReference type="Pfam" id="PF22486">
    <property type="entry name" value="MATH_2"/>
    <property type="match status" value="1"/>
</dbReference>
<dbReference type="Proteomes" id="UP000030748">
    <property type="component" value="Unassembled WGS sequence"/>
</dbReference>
<feature type="domain" description="MATH" evidence="1">
    <location>
        <begin position="42"/>
        <end position="142"/>
    </location>
</feature>
<dbReference type="InterPro" id="IPR002083">
    <property type="entry name" value="MATH/TRAF_dom"/>
</dbReference>
<sequence>KVLPDPSNGYIIDDSCVFGAEVFVVKREAVIERVLLTNVNTYYNHALEISSFSQSPQRWVSEEFDAGGQKWKILLYPKRNAEGTGSHVSIYLYYLGTERVQTCFTVSMKNQFDDKQTRRYSKYLQYFISNVRCFKTESETKN</sequence>
<dbReference type="Gene3D" id="2.60.210.10">
    <property type="entry name" value="Apoptosis, Tumor Necrosis Factor Receptor Associated Protein 2, Chain A"/>
    <property type="match status" value="1"/>
</dbReference>
<accession>A0A022QCA6</accession>
<dbReference type="PANTHER" id="PTHR46162:SF20">
    <property type="entry name" value="UBIQUITIN CARBOXYL-TERMINAL HYDROLASE 7-LIKE ISOFORM X1"/>
    <property type="match status" value="1"/>
</dbReference>
<dbReference type="EMBL" id="KI632002">
    <property type="protein sequence ID" value="EYU25571.1"/>
    <property type="molecule type" value="Genomic_DNA"/>
</dbReference>
<evidence type="ECO:0000313" key="2">
    <source>
        <dbReference type="EMBL" id="EYU25571.1"/>
    </source>
</evidence>
<dbReference type="CDD" id="cd00121">
    <property type="entry name" value="MATH"/>
    <property type="match status" value="1"/>
</dbReference>
<organism evidence="2 3">
    <name type="scientific">Erythranthe guttata</name>
    <name type="common">Yellow monkey flower</name>
    <name type="synonym">Mimulus guttatus</name>
    <dbReference type="NCBI Taxonomy" id="4155"/>
    <lineage>
        <taxon>Eukaryota</taxon>
        <taxon>Viridiplantae</taxon>
        <taxon>Streptophyta</taxon>
        <taxon>Embryophyta</taxon>
        <taxon>Tracheophyta</taxon>
        <taxon>Spermatophyta</taxon>
        <taxon>Magnoliopsida</taxon>
        <taxon>eudicotyledons</taxon>
        <taxon>Gunneridae</taxon>
        <taxon>Pentapetalae</taxon>
        <taxon>asterids</taxon>
        <taxon>lamiids</taxon>
        <taxon>Lamiales</taxon>
        <taxon>Phrymaceae</taxon>
        <taxon>Erythranthe</taxon>
    </lineage>
</organism>
<dbReference type="InterPro" id="IPR008974">
    <property type="entry name" value="TRAF-like"/>
</dbReference>
<keyword evidence="3" id="KW-1185">Reference proteome</keyword>
<protein>
    <recommendedName>
        <fullName evidence="1">MATH domain-containing protein</fullName>
    </recommendedName>
</protein>
<feature type="domain" description="MATH" evidence="1">
    <location>
        <begin position="1"/>
        <end position="22"/>
    </location>
</feature>
<proteinExistence type="predicted"/>
<feature type="non-terminal residue" evidence="2">
    <location>
        <position position="1"/>
    </location>
</feature>
<dbReference type="PROSITE" id="PS50144">
    <property type="entry name" value="MATH"/>
    <property type="match status" value="2"/>
</dbReference>
<gene>
    <name evidence="2" type="ORF">MIMGU_mgv11b018245mg</name>
</gene>
<dbReference type="SUPFAM" id="SSF49599">
    <property type="entry name" value="TRAF domain-like"/>
    <property type="match status" value="1"/>
</dbReference>
<name>A0A022QCA6_ERYGU</name>
<dbReference type="AlphaFoldDB" id="A0A022QCA6"/>